<proteinExistence type="predicted"/>
<gene>
    <name evidence="1" type="ORF">NEOLEDRAFT_1224103</name>
</gene>
<organism evidence="1 2">
    <name type="scientific">Neolentinus lepideus HHB14362 ss-1</name>
    <dbReference type="NCBI Taxonomy" id="1314782"/>
    <lineage>
        <taxon>Eukaryota</taxon>
        <taxon>Fungi</taxon>
        <taxon>Dikarya</taxon>
        <taxon>Basidiomycota</taxon>
        <taxon>Agaricomycotina</taxon>
        <taxon>Agaricomycetes</taxon>
        <taxon>Gloeophyllales</taxon>
        <taxon>Gloeophyllaceae</taxon>
        <taxon>Neolentinus</taxon>
    </lineage>
</organism>
<reference evidence="1 2" key="1">
    <citation type="journal article" date="2016" name="Mol. Biol. Evol.">
        <title>Comparative Genomics of Early-Diverging Mushroom-Forming Fungi Provides Insights into the Origins of Lignocellulose Decay Capabilities.</title>
        <authorList>
            <person name="Nagy L.G."/>
            <person name="Riley R."/>
            <person name="Tritt A."/>
            <person name="Adam C."/>
            <person name="Daum C."/>
            <person name="Floudas D."/>
            <person name="Sun H."/>
            <person name="Yadav J.S."/>
            <person name="Pangilinan J."/>
            <person name="Larsson K.H."/>
            <person name="Matsuura K."/>
            <person name="Barry K."/>
            <person name="Labutti K."/>
            <person name="Kuo R."/>
            <person name="Ohm R.A."/>
            <person name="Bhattacharya S.S."/>
            <person name="Shirouzu T."/>
            <person name="Yoshinaga Y."/>
            <person name="Martin F.M."/>
            <person name="Grigoriev I.V."/>
            <person name="Hibbett D.S."/>
        </authorList>
    </citation>
    <scope>NUCLEOTIDE SEQUENCE [LARGE SCALE GENOMIC DNA]</scope>
    <source>
        <strain evidence="1 2">HHB14362 ss-1</strain>
    </source>
</reference>
<name>A0A165UTL6_9AGAM</name>
<dbReference type="AlphaFoldDB" id="A0A165UTL6"/>
<dbReference type="OrthoDB" id="2986975at2759"/>
<dbReference type="InParanoid" id="A0A165UTL6"/>
<protein>
    <submittedName>
        <fullName evidence="1">Uncharacterized protein</fullName>
    </submittedName>
</protein>
<feature type="non-terminal residue" evidence="1">
    <location>
        <position position="1"/>
    </location>
</feature>
<keyword evidence="2" id="KW-1185">Reference proteome</keyword>
<accession>A0A165UTL6</accession>
<dbReference type="EMBL" id="KV425556">
    <property type="protein sequence ID" value="KZT28686.1"/>
    <property type="molecule type" value="Genomic_DNA"/>
</dbReference>
<sequence length="78" mass="8967">AAVYAFTDYRAQGQTLPCVITDTVTLPNGRLSLFNLYIALSYIFLNSHNMELLEEEDRLEKLDRVTKEWWEGLLTANA</sequence>
<evidence type="ECO:0000313" key="2">
    <source>
        <dbReference type="Proteomes" id="UP000076761"/>
    </source>
</evidence>
<dbReference type="Proteomes" id="UP000076761">
    <property type="component" value="Unassembled WGS sequence"/>
</dbReference>
<evidence type="ECO:0000313" key="1">
    <source>
        <dbReference type="EMBL" id="KZT28686.1"/>
    </source>
</evidence>